<proteinExistence type="predicted"/>
<evidence type="ECO:0000313" key="2">
    <source>
        <dbReference type="EMBL" id="KAK5846063.1"/>
    </source>
</evidence>
<protein>
    <submittedName>
        <fullName evidence="2">Uncharacterized protein</fullName>
    </submittedName>
</protein>
<dbReference type="Proteomes" id="UP001358586">
    <property type="component" value="Chromosome 1"/>
</dbReference>
<organism evidence="2 3">
    <name type="scientific">Gossypium arboreum</name>
    <name type="common">Tree cotton</name>
    <name type="synonym">Gossypium nanking</name>
    <dbReference type="NCBI Taxonomy" id="29729"/>
    <lineage>
        <taxon>Eukaryota</taxon>
        <taxon>Viridiplantae</taxon>
        <taxon>Streptophyta</taxon>
        <taxon>Embryophyta</taxon>
        <taxon>Tracheophyta</taxon>
        <taxon>Spermatophyta</taxon>
        <taxon>Magnoliopsida</taxon>
        <taxon>eudicotyledons</taxon>
        <taxon>Gunneridae</taxon>
        <taxon>Pentapetalae</taxon>
        <taxon>rosids</taxon>
        <taxon>malvids</taxon>
        <taxon>Malvales</taxon>
        <taxon>Malvaceae</taxon>
        <taxon>Malvoideae</taxon>
        <taxon>Gossypium</taxon>
    </lineage>
</organism>
<accession>A0ABR0R4B8</accession>
<reference evidence="2 3" key="1">
    <citation type="submission" date="2023-03" db="EMBL/GenBank/DDBJ databases">
        <title>WGS of Gossypium arboreum.</title>
        <authorList>
            <person name="Yu D."/>
        </authorList>
    </citation>
    <scope>NUCLEOTIDE SEQUENCE [LARGE SCALE GENOMIC DNA]</scope>
    <source>
        <tissue evidence="2">Leaf</tissue>
    </source>
</reference>
<sequence>MGMSSDSEDSYNSSSNHQNYLKNRNNNNKVQSFSLSTPPPTLVNYRIAKRGKGIPHRAPMEGLIIEY</sequence>
<keyword evidence="3" id="KW-1185">Reference proteome</keyword>
<feature type="region of interest" description="Disordered" evidence="1">
    <location>
        <begin position="1"/>
        <end position="40"/>
    </location>
</feature>
<gene>
    <name evidence="2" type="ORF">PVK06_002329</name>
</gene>
<evidence type="ECO:0000256" key="1">
    <source>
        <dbReference type="SAM" id="MobiDB-lite"/>
    </source>
</evidence>
<evidence type="ECO:0000313" key="3">
    <source>
        <dbReference type="Proteomes" id="UP001358586"/>
    </source>
</evidence>
<dbReference type="EMBL" id="JARKNE010000001">
    <property type="protein sequence ID" value="KAK5846063.1"/>
    <property type="molecule type" value="Genomic_DNA"/>
</dbReference>
<name>A0ABR0R4B8_GOSAR</name>
<feature type="compositionally biased region" description="Low complexity" evidence="1">
    <location>
        <begin position="10"/>
        <end position="28"/>
    </location>
</feature>
<comment type="caution">
    <text evidence="2">The sequence shown here is derived from an EMBL/GenBank/DDBJ whole genome shotgun (WGS) entry which is preliminary data.</text>
</comment>